<dbReference type="PANTHER" id="PTHR13667">
    <property type="entry name" value="HOMOLOC-13"/>
    <property type="match status" value="1"/>
</dbReference>
<comment type="subcellular location">
    <subcellularLocation>
        <location evidence="1">Cell membrane</location>
    </subcellularLocation>
    <subcellularLocation>
        <location evidence="2">Cytoplasm</location>
        <location evidence="2">Cytoskeleton</location>
        <location evidence="2">Cilium axoneme</location>
    </subcellularLocation>
</comment>
<sequence>CYMTEGASRKAAWKKDLAVLQVLPFFPLEAGLPGAIPTPTPQPAPRYLIWAHVGRYWACTGTRSELWLHVAGALTGGQLGHVELLQQRLRCSQVREALGILDAMDWSTMGNESYQGLSSVTNHLLRLPLNADREGAAVGHRISFRFSCLLENYFVSQLKDFPLRICQSCGL</sequence>
<reference evidence="13 14" key="1">
    <citation type="submission" date="2021-06" db="EMBL/GenBank/DDBJ databases">
        <authorList>
            <person name="Palmer J.M."/>
        </authorList>
    </citation>
    <scope>NUCLEOTIDE SEQUENCE [LARGE SCALE GENOMIC DNA]</scope>
    <source>
        <strain evidence="13 14">GA_2019</strain>
        <tissue evidence="13">Muscle</tissue>
    </source>
</reference>
<keyword evidence="12" id="KW-0966">Cell projection</keyword>
<evidence type="ECO:0000256" key="12">
    <source>
        <dbReference type="ARBA" id="ARBA00023273"/>
    </source>
</evidence>
<evidence type="ECO:0000256" key="5">
    <source>
        <dbReference type="ARBA" id="ARBA00022490"/>
    </source>
</evidence>
<comment type="similarity">
    <text evidence="3">Belongs to the WD repeat fritz family.</text>
</comment>
<comment type="caution">
    <text evidence="13">The sequence shown here is derived from an EMBL/GenBank/DDBJ whole genome shotgun (WGS) entry which is preliminary data.</text>
</comment>
<evidence type="ECO:0000256" key="2">
    <source>
        <dbReference type="ARBA" id="ARBA00004430"/>
    </source>
</evidence>
<evidence type="ECO:0000256" key="4">
    <source>
        <dbReference type="ARBA" id="ARBA00022475"/>
    </source>
</evidence>
<keyword evidence="14" id="KW-1185">Reference proteome</keyword>
<evidence type="ECO:0000256" key="7">
    <source>
        <dbReference type="ARBA" id="ARBA00022737"/>
    </source>
</evidence>
<dbReference type="InterPro" id="IPR024511">
    <property type="entry name" value="Frtz"/>
</dbReference>
<keyword evidence="4" id="KW-1003">Cell membrane</keyword>
<keyword evidence="10" id="KW-0472">Membrane</keyword>
<dbReference type="Proteomes" id="UP001476798">
    <property type="component" value="Unassembled WGS sequence"/>
</dbReference>
<keyword evidence="7" id="KW-0677">Repeat</keyword>
<evidence type="ECO:0000313" key="14">
    <source>
        <dbReference type="Proteomes" id="UP001476798"/>
    </source>
</evidence>
<feature type="non-terminal residue" evidence="13">
    <location>
        <position position="1"/>
    </location>
</feature>
<keyword evidence="5" id="KW-0963">Cytoplasm</keyword>
<evidence type="ECO:0000313" key="13">
    <source>
        <dbReference type="EMBL" id="MEQ2188006.1"/>
    </source>
</evidence>
<proteinExistence type="inferred from homology"/>
<keyword evidence="6" id="KW-0853">WD repeat</keyword>
<dbReference type="EMBL" id="JAHRIO010090584">
    <property type="protein sequence ID" value="MEQ2188006.1"/>
    <property type="molecule type" value="Genomic_DNA"/>
</dbReference>
<evidence type="ECO:0000256" key="8">
    <source>
        <dbReference type="ARBA" id="ARBA00022794"/>
    </source>
</evidence>
<gene>
    <name evidence="13" type="ORF">GOODEAATRI_010561</name>
</gene>
<evidence type="ECO:0000256" key="11">
    <source>
        <dbReference type="ARBA" id="ARBA00023212"/>
    </source>
</evidence>
<evidence type="ECO:0000256" key="1">
    <source>
        <dbReference type="ARBA" id="ARBA00004236"/>
    </source>
</evidence>
<dbReference type="Pfam" id="PF11768">
    <property type="entry name" value="Frtz"/>
    <property type="match status" value="1"/>
</dbReference>
<accession>A0ABV0PWX8</accession>
<evidence type="ECO:0000256" key="3">
    <source>
        <dbReference type="ARBA" id="ARBA00006059"/>
    </source>
</evidence>
<dbReference type="PANTHER" id="PTHR13667:SF5">
    <property type="entry name" value="WD REPEAT-CONTAINING AND PLANAR CELL POLARITY EFFECTOR PROTEIN FRITZ HOMOLOG"/>
    <property type="match status" value="1"/>
</dbReference>
<evidence type="ECO:0000256" key="10">
    <source>
        <dbReference type="ARBA" id="ARBA00023136"/>
    </source>
</evidence>
<protein>
    <submittedName>
        <fullName evidence="13">Uncharacterized protein</fullName>
    </submittedName>
</protein>
<organism evidence="13 14">
    <name type="scientific">Goodea atripinnis</name>
    <dbReference type="NCBI Taxonomy" id="208336"/>
    <lineage>
        <taxon>Eukaryota</taxon>
        <taxon>Metazoa</taxon>
        <taxon>Chordata</taxon>
        <taxon>Craniata</taxon>
        <taxon>Vertebrata</taxon>
        <taxon>Euteleostomi</taxon>
        <taxon>Actinopterygii</taxon>
        <taxon>Neopterygii</taxon>
        <taxon>Teleostei</taxon>
        <taxon>Neoteleostei</taxon>
        <taxon>Acanthomorphata</taxon>
        <taxon>Ovalentaria</taxon>
        <taxon>Atherinomorphae</taxon>
        <taxon>Cyprinodontiformes</taxon>
        <taxon>Goodeidae</taxon>
        <taxon>Goodea</taxon>
    </lineage>
</organism>
<keyword evidence="8" id="KW-0970">Cilium biogenesis/degradation</keyword>
<name>A0ABV0PWX8_9TELE</name>
<keyword evidence="11" id="KW-0206">Cytoskeleton</keyword>
<evidence type="ECO:0000256" key="9">
    <source>
        <dbReference type="ARBA" id="ARBA00023069"/>
    </source>
</evidence>
<evidence type="ECO:0000256" key="6">
    <source>
        <dbReference type="ARBA" id="ARBA00022574"/>
    </source>
</evidence>
<keyword evidence="9" id="KW-0969">Cilium</keyword>